<feature type="region of interest" description="Disordered" evidence="1">
    <location>
        <begin position="92"/>
        <end position="120"/>
    </location>
</feature>
<evidence type="ECO:0000313" key="3">
    <source>
        <dbReference type="EMBL" id="GAV46574.1"/>
    </source>
</evidence>
<feature type="region of interest" description="Disordered" evidence="1">
    <location>
        <begin position="1"/>
        <end position="71"/>
    </location>
</feature>
<dbReference type="InterPro" id="IPR038496">
    <property type="entry name" value="Rad61_Wapl_sf"/>
</dbReference>
<feature type="compositionally biased region" description="Basic and acidic residues" evidence="1">
    <location>
        <begin position="191"/>
        <end position="203"/>
    </location>
</feature>
<dbReference type="Gene3D" id="1.25.10.60">
    <property type="entry name" value="Rad61, Wapl domain"/>
    <property type="match status" value="1"/>
</dbReference>
<dbReference type="AlphaFoldDB" id="A0A1Q2ZT79"/>
<reference evidence="3 4" key="1">
    <citation type="submission" date="2016-08" db="EMBL/GenBank/DDBJ databases">
        <title>Draft genome sequence of allopolyploid Zygosaccharomyces rouxii.</title>
        <authorList>
            <person name="Watanabe J."/>
            <person name="Uehara K."/>
            <person name="Mogi Y."/>
            <person name="Tsukioka Y."/>
        </authorList>
    </citation>
    <scope>NUCLEOTIDE SEQUENCE [LARGE SCALE GENOMIC DNA]</scope>
    <source>
        <strain evidence="3 4">NBRC 110957</strain>
    </source>
</reference>
<feature type="compositionally biased region" description="Acidic residues" evidence="1">
    <location>
        <begin position="179"/>
        <end position="190"/>
    </location>
</feature>
<feature type="compositionally biased region" description="Basic and acidic residues" evidence="1">
    <location>
        <begin position="98"/>
        <end position="114"/>
    </location>
</feature>
<dbReference type="Proteomes" id="UP000187013">
    <property type="component" value="Unassembled WGS sequence"/>
</dbReference>
<evidence type="ECO:0000259" key="2">
    <source>
        <dbReference type="Pfam" id="PF16997"/>
    </source>
</evidence>
<feature type="region of interest" description="Disordered" evidence="1">
    <location>
        <begin position="150"/>
        <end position="207"/>
    </location>
</feature>
<feature type="compositionally biased region" description="Acidic residues" evidence="1">
    <location>
        <begin position="24"/>
        <end position="34"/>
    </location>
</feature>
<name>A0A1Q2ZT79_ZYGRO</name>
<comment type="caution">
    <text evidence="3">The sequence shown here is derived from an EMBL/GenBank/DDBJ whole genome shotgun (WGS) entry which is preliminary data.</text>
</comment>
<dbReference type="Pfam" id="PF16997">
    <property type="entry name" value="Wap1"/>
    <property type="match status" value="1"/>
</dbReference>
<dbReference type="InterPro" id="IPR031550">
    <property type="entry name" value="Rad61_Wapl"/>
</dbReference>
<protein>
    <recommendedName>
        <fullName evidence="2">Rad61 Wapl domain-containing protein</fullName>
    </recommendedName>
</protein>
<organism evidence="3 4">
    <name type="scientific">Zygosaccharomyces rouxii</name>
    <dbReference type="NCBI Taxonomy" id="4956"/>
    <lineage>
        <taxon>Eukaryota</taxon>
        <taxon>Fungi</taxon>
        <taxon>Dikarya</taxon>
        <taxon>Ascomycota</taxon>
        <taxon>Saccharomycotina</taxon>
        <taxon>Saccharomycetes</taxon>
        <taxon>Saccharomycetales</taxon>
        <taxon>Saccharomycetaceae</taxon>
        <taxon>Zygosaccharomyces</taxon>
    </lineage>
</organism>
<dbReference type="eggNOG" id="ENOG502RY5C">
    <property type="taxonomic scope" value="Eukaryota"/>
</dbReference>
<sequence>MKVYGKRSGSLGIYASQNNSSEVELSDYESEPEPILESNERETVIDNSTDDIRPMTSDSKMNPSVDSSLVSSVGSNVSNLKAFDFLDKAQAPKKRRTIYHEDHSDDTQDKKDTNVDENPLNRTINDLNTFVSSLKSSDETLLQDTFKKELEKSVEDGTSKNTSGKLTYDRSRTMLMSKDEEEGLEAEDEEPKPTEDGDTKDGDDSQTYHINELKNMGDMLQYQDDLELLLEGTPSRMSRSQFVSHLLNIALAMNGDQEFCRYVNKRQARDMWRRTFHQMDFHDDVLLLIQGFLATKFQLPPNELPKFFNEFIQALYKRNRLPINGLSGNKIAQLNYNDFLHNTQDRTGQEYVLELCVQYPGVILSCAPLVNRIVQTLVASEALPRGIFPVVEKLASSGNTAEDANLLSVVSNKLIDLLPNNCQDDHLIKSLILFTNEETLERNSEVFHTCMKFVLDHLPPLGSTDILILHLGLCLNVISGESGISHLENALWLQAQTFFHKLESNDDDSFLLNMFYLNFAYMTVLLNKRLPTKVKTGLISHLELFAQESQHYNGSISDKIKYVTDKL</sequence>
<evidence type="ECO:0000313" key="4">
    <source>
        <dbReference type="Proteomes" id="UP000187013"/>
    </source>
</evidence>
<evidence type="ECO:0000256" key="1">
    <source>
        <dbReference type="SAM" id="MobiDB-lite"/>
    </source>
</evidence>
<feature type="domain" description="Rad61 Wapl" evidence="2">
    <location>
        <begin position="207"/>
        <end position="566"/>
    </location>
</feature>
<accession>A0A1Q2ZT79</accession>
<dbReference type="EMBL" id="BDGX01000001">
    <property type="protein sequence ID" value="GAV46574.1"/>
    <property type="molecule type" value="Genomic_DNA"/>
</dbReference>
<proteinExistence type="predicted"/>
<dbReference type="OrthoDB" id="4069585at2759"/>
<gene>
    <name evidence="3" type="ORF">ZYGR_0A01660</name>
</gene>